<keyword evidence="2" id="KW-1185">Reference proteome</keyword>
<dbReference type="Proteomes" id="UP001295444">
    <property type="component" value="Chromosome 05"/>
</dbReference>
<protein>
    <submittedName>
        <fullName evidence="1">Uncharacterized protein</fullName>
    </submittedName>
</protein>
<evidence type="ECO:0000313" key="2">
    <source>
        <dbReference type="Proteomes" id="UP001295444"/>
    </source>
</evidence>
<dbReference type="AlphaFoldDB" id="A0AAD1SBN9"/>
<accession>A0AAD1SBN9</accession>
<evidence type="ECO:0000313" key="1">
    <source>
        <dbReference type="EMBL" id="CAH2295263.1"/>
    </source>
</evidence>
<organism evidence="1 2">
    <name type="scientific">Pelobates cultripes</name>
    <name type="common">Western spadefoot toad</name>
    <dbReference type="NCBI Taxonomy" id="61616"/>
    <lineage>
        <taxon>Eukaryota</taxon>
        <taxon>Metazoa</taxon>
        <taxon>Chordata</taxon>
        <taxon>Craniata</taxon>
        <taxon>Vertebrata</taxon>
        <taxon>Euteleostomi</taxon>
        <taxon>Amphibia</taxon>
        <taxon>Batrachia</taxon>
        <taxon>Anura</taxon>
        <taxon>Pelobatoidea</taxon>
        <taxon>Pelobatidae</taxon>
        <taxon>Pelobates</taxon>
    </lineage>
</organism>
<gene>
    <name evidence="1" type="ORF">PECUL_23A038939</name>
</gene>
<proteinExistence type="predicted"/>
<reference evidence="1" key="1">
    <citation type="submission" date="2022-03" db="EMBL/GenBank/DDBJ databases">
        <authorList>
            <person name="Alioto T."/>
            <person name="Alioto T."/>
            <person name="Gomez Garrido J."/>
        </authorList>
    </citation>
    <scope>NUCLEOTIDE SEQUENCE</scope>
</reference>
<dbReference type="EMBL" id="OW240916">
    <property type="protein sequence ID" value="CAH2295263.1"/>
    <property type="molecule type" value="Genomic_DNA"/>
</dbReference>
<name>A0AAD1SBN9_PELCU</name>
<sequence>QDSCSLLPPSQDGKGHITAAILQKVLDVQSKQLLSPFQTSVSELMQEMRDIGDRTAHLETKMDQQATIHNSLIAKVQELETHLSSHDTKLADLKDWSRQNNIRIRGILESVV</sequence>
<feature type="non-terminal residue" evidence="1">
    <location>
        <position position="1"/>
    </location>
</feature>
<feature type="non-terminal residue" evidence="1">
    <location>
        <position position="112"/>
    </location>
</feature>